<evidence type="ECO:0000313" key="18">
    <source>
        <dbReference type="RefSeq" id="XP_013414633.1"/>
    </source>
</evidence>
<dbReference type="RefSeq" id="XP_013414641.1">
    <property type="nucleotide sequence ID" value="XM_013559187.2"/>
</dbReference>
<keyword evidence="4" id="KW-0479">Metal-binding</keyword>
<evidence type="ECO:0000256" key="11">
    <source>
        <dbReference type="SAM" id="Coils"/>
    </source>
</evidence>
<feature type="region of interest" description="Disordered" evidence="12">
    <location>
        <begin position="102"/>
        <end position="130"/>
    </location>
</feature>
<comment type="similarity">
    <text evidence="2">Belongs to the PTEN phosphatase protein family.</text>
</comment>
<evidence type="ECO:0000259" key="13">
    <source>
        <dbReference type="PROSITE" id="PS50001"/>
    </source>
</evidence>
<keyword evidence="8" id="KW-0965">Cell junction</keyword>
<feature type="domain" description="SH2" evidence="13">
    <location>
        <begin position="1609"/>
        <end position="1715"/>
    </location>
</feature>
<evidence type="ECO:0000259" key="14">
    <source>
        <dbReference type="PROSITE" id="PS50081"/>
    </source>
</evidence>
<feature type="coiled-coil region" evidence="11">
    <location>
        <begin position="769"/>
        <end position="799"/>
    </location>
</feature>
<keyword evidence="7" id="KW-0904">Protein phosphatase</keyword>
<dbReference type="Gene3D" id="3.90.190.10">
    <property type="entry name" value="Protein tyrosine phosphatase superfamily"/>
    <property type="match status" value="1"/>
</dbReference>
<dbReference type="SMART" id="SM00404">
    <property type="entry name" value="PTPc_motif"/>
    <property type="match status" value="1"/>
</dbReference>
<feature type="compositionally biased region" description="Polar residues" evidence="12">
    <location>
        <begin position="695"/>
        <end position="707"/>
    </location>
</feature>
<feature type="compositionally biased region" description="Polar residues" evidence="12">
    <location>
        <begin position="650"/>
        <end position="666"/>
    </location>
</feature>
<dbReference type="SUPFAM" id="SSF52799">
    <property type="entry name" value="(Phosphotyrosine protein) phosphatases II"/>
    <property type="match status" value="1"/>
</dbReference>
<dbReference type="GO" id="GO:0004721">
    <property type="term" value="F:phosphoprotein phosphatase activity"/>
    <property type="evidence" value="ECO:0007669"/>
    <property type="project" value="UniProtKB-KW"/>
</dbReference>
<dbReference type="Pfam" id="PF08416">
    <property type="entry name" value="PTB"/>
    <property type="match status" value="1"/>
</dbReference>
<dbReference type="Pfam" id="PF10409">
    <property type="entry name" value="PTEN_C2"/>
    <property type="match status" value="1"/>
</dbReference>
<dbReference type="Gene3D" id="2.60.40.1110">
    <property type="match status" value="1"/>
</dbReference>
<dbReference type="InterPro" id="IPR046349">
    <property type="entry name" value="C1-like_sf"/>
</dbReference>
<dbReference type="PANTHER" id="PTHR45734">
    <property type="entry name" value="TENSIN"/>
    <property type="match status" value="1"/>
</dbReference>
<evidence type="ECO:0000256" key="5">
    <source>
        <dbReference type="ARBA" id="ARBA00022801"/>
    </source>
</evidence>
<accession>A0A1S3JX61</accession>
<feature type="compositionally biased region" description="Basic and acidic residues" evidence="12">
    <location>
        <begin position="1443"/>
        <end position="1452"/>
    </location>
</feature>
<organism evidence="19">
    <name type="scientific">Lingula anatina</name>
    <name type="common">Brachiopod</name>
    <name type="synonym">Lingula unguis</name>
    <dbReference type="NCBI Taxonomy" id="7574"/>
    <lineage>
        <taxon>Eukaryota</taxon>
        <taxon>Metazoa</taxon>
        <taxon>Spiralia</taxon>
        <taxon>Lophotrochozoa</taxon>
        <taxon>Brachiopoda</taxon>
        <taxon>Linguliformea</taxon>
        <taxon>Lingulata</taxon>
        <taxon>Lingulida</taxon>
        <taxon>Linguloidea</taxon>
        <taxon>Lingulidae</taxon>
        <taxon>Lingula</taxon>
    </lineage>
</organism>
<dbReference type="PROSITE" id="PS51181">
    <property type="entry name" value="PPASE_TENSIN"/>
    <property type="match status" value="1"/>
</dbReference>
<feature type="compositionally biased region" description="Polar residues" evidence="12">
    <location>
        <begin position="1256"/>
        <end position="1270"/>
    </location>
</feature>
<dbReference type="CDD" id="cd09927">
    <property type="entry name" value="SH2_Tensin_like"/>
    <property type="match status" value="1"/>
</dbReference>
<feature type="compositionally biased region" description="Basic and acidic residues" evidence="12">
    <location>
        <begin position="1021"/>
        <end position="1038"/>
    </location>
</feature>
<evidence type="ECO:0000256" key="1">
    <source>
        <dbReference type="ARBA" id="ARBA00004246"/>
    </source>
</evidence>
<feature type="compositionally biased region" description="Low complexity" evidence="12">
    <location>
        <begin position="734"/>
        <end position="746"/>
    </location>
</feature>
<dbReference type="InterPro" id="IPR051484">
    <property type="entry name" value="Tensin_PTEN_phosphatase"/>
</dbReference>
<feature type="region of interest" description="Disordered" evidence="12">
    <location>
        <begin position="884"/>
        <end position="1058"/>
    </location>
</feature>
<dbReference type="InterPro" id="IPR013625">
    <property type="entry name" value="PTB"/>
</dbReference>
<dbReference type="InterPro" id="IPR035892">
    <property type="entry name" value="C2_domain_sf"/>
</dbReference>
<evidence type="ECO:0000256" key="6">
    <source>
        <dbReference type="ARBA" id="ARBA00022833"/>
    </source>
</evidence>
<dbReference type="GO" id="GO:0005925">
    <property type="term" value="C:focal adhesion"/>
    <property type="evidence" value="ECO:0007669"/>
    <property type="project" value="UniProtKB-SubCell"/>
</dbReference>
<dbReference type="SMART" id="SM01326">
    <property type="entry name" value="PTEN_C2"/>
    <property type="match status" value="1"/>
</dbReference>
<feature type="compositionally biased region" description="Polar residues" evidence="12">
    <location>
        <begin position="1481"/>
        <end position="1540"/>
    </location>
</feature>
<dbReference type="PROSITE" id="PS00479">
    <property type="entry name" value="ZF_DAG_PE_1"/>
    <property type="match status" value="1"/>
</dbReference>
<feature type="compositionally biased region" description="Basic and acidic residues" evidence="12">
    <location>
        <begin position="936"/>
        <end position="948"/>
    </location>
</feature>
<keyword evidence="11" id="KW-0175">Coiled coil</keyword>
<dbReference type="InterPro" id="IPR029023">
    <property type="entry name" value="Tensin_phosphatase"/>
</dbReference>
<evidence type="ECO:0000256" key="9">
    <source>
        <dbReference type="ARBA" id="ARBA00022999"/>
    </source>
</evidence>
<sequence>MKCVNCCSARPRGKYGYYYTYGRPICREISWPLGVYPPDYDLQLARRHSFKSKQLKKPKTCEVCRHFIWTQGSVCKVCKYVCHFQCESQVVTACNPPSSSIELQSHDTLKRQQQQQHPHHQQQHVHYSQPVASTAGVEPKSHYTMSNRRRGEQFDMDLTYITERIIAMTFTSESNEATYRNNVREGTRMLKTKHGENYMIINLSDKRRDLSKENNQVLDYGWPDTLAPPLERLCSICKSIDSWLSSDLRNVVVLHCKGGENRTAVVVAAYMHYSNICASADQALDRYAMKKFCDDKTLHPSQQRYVEYFAGLLSGAIKINSSPLYLHHMVIHGIPNFDSRGGCRAFVKVYQGMTPIFTSGTYAASDSMHRLCMSFDQAIPLRGDILIKCYHKQPGDSRRETIFRVQFHTCAISDYGLVYSKGELDDANHNIKFPDSGQVEFIFSPGPERIRANAVLFTETRAPVDETGNPIVRWDSYENFNNKMQDGNLAVGLFKLKEMIDLKDHDENARPASIRVSHVFHEVGPVDGSLYAQVQKKGMTNGTPAPVQNGPHHLSMDSGFHSNPGHNYSNNMVVAQHTNQQYTQQSHQTTTNNNNNIDEQKQLDDILSELLGESALLPSAPQVTTTRDGNNWTTSERSVSQSEDGRSKSIMETSKTFSNPDPYTRSETTTVKKMSYTTYDPSVEHAVVEDHRGRSSSYTYRPISPQQSSMVESRVRSPSPVRSPTPTKTFESQTYRTYDTRSTSSSEEPMSWLQQQQAKLKARREGRDLLDLERRTVQEKQLVAELKNAQNRYQVRRRQSESDEQAVIESYRKAEKRENVFQNGPVSPQPVSPKSEPWVYRPPERYRPPSAPPEPYRRQMSPESTYKAEKSVFVQSTNPVSYTVTITPGKQKPPPIGTIATKPPRPTSPSIPARTSSRNVMSMRHWQSHGKPLRRQASDTSHDRERPMKWSSQGTQTPPSTPPRTASPAPPAGYSTAQHHYTYTTNIYQQKEDKKEEVVEEPVAPAKVEPKSEEPPPLSKEQAEAIKKRLDELEKRLTDSASPPPEQPVQDFNTWQTSRTFEYKPKKEVRPKSDLEEDMISLRPIGPGLQPVEPDRPPSRPSTPAGFVASPVGATPPFPVSPQTPYQNTVGGVYTRSPSYQFRYNTITTPPHNTGHVPVIPVTPPVTHMVHRGRQRHVSDPLYATIPDDVFSYPVSPVPPQQTFTKKEVRKVQHQYQFQNGMPPGGPPMGGPVPPMLKGPDDVDHISLNQINMAEVGSSNHSPTSVSQIHQLAPPSPSPAPFPTGTQQRYQYEYHTNNRSQGGQSPQPVSPFPMGQTTMQRQEYHTANRSFSSGGGVSPQPFPTGQNTMQRQEYQSAFANSPQPVVTFPPSAQNTIQRHEFHSSQQGFNQQPQQQPPSPAPGSFPTINRQGDIQLQVHHQQQMSPVQQQQQQQFQQQQQQQFHTERRQQYHTENRSFHQGGQENGMNTMPPGGLLQVDTRQQHMSSTMPRSASAMSGSQFSGHESGMNTMSSAHSQIQGGSQFSAHESGMNTMNSHSSQMHGGGTMRSGMSTSQSGYNMSPPIGQSSPNTPSVYTGFSRRGSLSSNASENVFDTMHHTPKFVRDTSKFWYKPHISREDAINLLKDKPPGTFVVRDSNSFPGAFGLAVKVAQLPPNVQAKTGDASELVRHFLIEPTPKGVRLKGCSNEPVFGSLAALVYQHSITPLALPVKLALPTEHVLGQDQVDVGPESPMSEAAPSSASALLAQGAACNVLFINTVDTESLTGPQAVSKAVKMTFSMEPPPKSTVVHFKVNNQGITLTDNHRKLFFRRHYPVGSVTFCGMDPEDRRWSATQEKTGAPMNARIFGFVARKQGSTTENSCHLFAEIDPDQPATAIANFVTKVMLGQTRR</sequence>
<evidence type="ECO:0000256" key="7">
    <source>
        <dbReference type="ARBA" id="ARBA00022912"/>
    </source>
</evidence>
<evidence type="ECO:0000259" key="15">
    <source>
        <dbReference type="PROSITE" id="PS51181"/>
    </source>
</evidence>
<keyword evidence="3" id="KW-0597">Phosphoprotein</keyword>
<dbReference type="SUPFAM" id="SSF49562">
    <property type="entry name" value="C2 domain (Calcium/lipid-binding domain, CaLB)"/>
    <property type="match status" value="1"/>
</dbReference>
<evidence type="ECO:0000256" key="10">
    <source>
        <dbReference type="PROSITE-ProRule" id="PRU00191"/>
    </source>
</evidence>
<gene>
    <name evidence="18 19" type="primary">LOC106176690</name>
</gene>
<dbReference type="InterPro" id="IPR014020">
    <property type="entry name" value="Tensin_C2-dom"/>
</dbReference>
<dbReference type="SUPFAM" id="SSF50729">
    <property type="entry name" value="PH domain-like"/>
    <property type="match status" value="1"/>
</dbReference>
<keyword evidence="6" id="KW-0862">Zinc</keyword>
<feature type="region of interest" description="Disordered" evidence="12">
    <location>
        <begin position="689"/>
        <end position="754"/>
    </location>
</feature>
<dbReference type="GeneID" id="106176690"/>
<dbReference type="InterPro" id="IPR006020">
    <property type="entry name" value="PTB/PI_dom"/>
</dbReference>
<feature type="domain" description="Phosphatase tensin-type" evidence="15">
    <location>
        <begin position="147"/>
        <end position="316"/>
    </location>
</feature>
<evidence type="ECO:0000256" key="8">
    <source>
        <dbReference type="ARBA" id="ARBA00022949"/>
    </source>
</evidence>
<feature type="region of interest" description="Disordered" evidence="12">
    <location>
        <begin position="1380"/>
        <end position="1452"/>
    </location>
</feature>
<dbReference type="SMART" id="SM00462">
    <property type="entry name" value="PTB"/>
    <property type="match status" value="1"/>
</dbReference>
<dbReference type="CDD" id="cd01213">
    <property type="entry name" value="PTB_tensin"/>
    <property type="match status" value="1"/>
</dbReference>
<dbReference type="Gene3D" id="2.30.29.30">
    <property type="entry name" value="Pleckstrin-homology domain (PH domain)/Phosphotyrosine-binding domain (PTB)"/>
    <property type="match status" value="1"/>
</dbReference>
<dbReference type="InterPro" id="IPR036860">
    <property type="entry name" value="SH2_dom_sf"/>
</dbReference>
<feature type="region of interest" description="Disordered" evidence="12">
    <location>
        <begin position="1328"/>
        <end position="1347"/>
    </location>
</feature>
<dbReference type="PROSITE" id="PS50001">
    <property type="entry name" value="SH2"/>
    <property type="match status" value="1"/>
</dbReference>
<dbReference type="InterPro" id="IPR011993">
    <property type="entry name" value="PH-like_dom_sf"/>
</dbReference>
<feature type="compositionally biased region" description="Polar residues" evidence="12">
    <location>
        <begin position="975"/>
        <end position="989"/>
    </location>
</feature>
<feature type="compositionally biased region" description="Polar residues" evidence="12">
    <location>
        <begin position="621"/>
        <end position="642"/>
    </location>
</feature>
<dbReference type="STRING" id="7574.A0A1S3JX61"/>
<dbReference type="SUPFAM" id="SSF57889">
    <property type="entry name" value="Cysteine-rich domain"/>
    <property type="match status" value="1"/>
</dbReference>
<feature type="compositionally biased region" description="Low complexity" evidence="12">
    <location>
        <begin position="1547"/>
        <end position="1556"/>
    </location>
</feature>
<dbReference type="OrthoDB" id="6273691at2759"/>
<comment type="subcellular location">
    <subcellularLocation>
        <location evidence="1">Cell junction</location>
        <location evidence="1">Focal adhesion</location>
    </subcellularLocation>
</comment>
<evidence type="ECO:0000313" key="17">
    <source>
        <dbReference type="Proteomes" id="UP000085678"/>
    </source>
</evidence>
<dbReference type="GO" id="GO:0046872">
    <property type="term" value="F:metal ion binding"/>
    <property type="evidence" value="ECO:0007669"/>
    <property type="project" value="UniProtKB-KW"/>
</dbReference>
<evidence type="ECO:0000313" key="19">
    <source>
        <dbReference type="RefSeq" id="XP_013414641.1"/>
    </source>
</evidence>
<feature type="domain" description="Phorbol-ester/DAG-type" evidence="14">
    <location>
        <begin position="47"/>
        <end position="94"/>
    </location>
</feature>
<feature type="region of interest" description="Disordered" evidence="12">
    <location>
        <begin position="816"/>
        <end position="864"/>
    </location>
</feature>
<feature type="region of interest" description="Disordered" evidence="12">
    <location>
        <begin position="1481"/>
        <end position="1556"/>
    </location>
</feature>
<evidence type="ECO:0000256" key="2">
    <source>
        <dbReference type="ARBA" id="ARBA00007881"/>
    </source>
</evidence>
<dbReference type="PROSITE" id="PS51182">
    <property type="entry name" value="C2_TENSIN"/>
    <property type="match status" value="1"/>
</dbReference>
<feature type="compositionally biased region" description="Low complexity" evidence="12">
    <location>
        <begin position="708"/>
        <end position="724"/>
    </location>
</feature>
<dbReference type="Proteomes" id="UP000085678">
    <property type="component" value="Unplaced"/>
</dbReference>
<evidence type="ECO:0000256" key="12">
    <source>
        <dbReference type="SAM" id="MobiDB-lite"/>
    </source>
</evidence>
<evidence type="ECO:0000259" key="16">
    <source>
        <dbReference type="PROSITE" id="PS51182"/>
    </source>
</evidence>
<dbReference type="PROSITE" id="PS00383">
    <property type="entry name" value="TYR_PHOSPHATASE_1"/>
    <property type="match status" value="1"/>
</dbReference>
<dbReference type="InterPro" id="IPR035012">
    <property type="entry name" value="Tensin-like_SH2"/>
</dbReference>
<keyword evidence="5" id="KW-0378">Hydrolase</keyword>
<dbReference type="Gene3D" id="3.30.505.10">
    <property type="entry name" value="SH2 domain"/>
    <property type="match status" value="1"/>
</dbReference>
<feature type="region of interest" description="Disordered" evidence="12">
    <location>
        <begin position="1256"/>
        <end position="1286"/>
    </location>
</feature>
<dbReference type="InterPro" id="IPR033929">
    <property type="entry name" value="Tensin_PTB"/>
</dbReference>
<name>A0A1S3JX61_LINAN</name>
<dbReference type="RefSeq" id="XP_013414633.1">
    <property type="nucleotide sequence ID" value="XM_013559179.2"/>
</dbReference>
<evidence type="ECO:0000256" key="4">
    <source>
        <dbReference type="ARBA" id="ARBA00022723"/>
    </source>
</evidence>
<feature type="compositionally biased region" description="Low complexity" evidence="12">
    <location>
        <begin position="951"/>
        <end position="967"/>
    </location>
</feature>
<feature type="compositionally biased region" description="Polar residues" evidence="12">
    <location>
        <begin position="910"/>
        <end position="920"/>
    </location>
</feature>
<protein>
    <submittedName>
        <fullName evidence="18">Tensin-1 isoform X1</fullName>
    </submittedName>
    <submittedName>
        <fullName evidence="19">Tensin-1 isoform X2</fullName>
    </submittedName>
</protein>
<dbReference type="PROSITE" id="PS50081">
    <property type="entry name" value="ZF_DAG_PE_2"/>
    <property type="match status" value="1"/>
</dbReference>
<dbReference type="FunFam" id="2.30.29.30:FF:000039">
    <property type="entry name" value="Tensin 1"/>
    <property type="match status" value="1"/>
</dbReference>
<feature type="compositionally biased region" description="Low complexity" evidence="12">
    <location>
        <begin position="1416"/>
        <end position="1442"/>
    </location>
</feature>
<feature type="compositionally biased region" description="Low complexity" evidence="12">
    <location>
        <begin position="1383"/>
        <end position="1393"/>
    </location>
</feature>
<dbReference type="SMART" id="SM00109">
    <property type="entry name" value="C1"/>
    <property type="match status" value="1"/>
</dbReference>
<evidence type="ECO:0000256" key="3">
    <source>
        <dbReference type="ARBA" id="ARBA00022553"/>
    </source>
</evidence>
<dbReference type="KEGG" id="lak:106176690"/>
<dbReference type="Pfam" id="PF00130">
    <property type="entry name" value="C1_1"/>
    <property type="match status" value="1"/>
</dbReference>
<dbReference type="InterPro" id="IPR000980">
    <property type="entry name" value="SH2"/>
</dbReference>
<dbReference type="InterPro" id="IPR029021">
    <property type="entry name" value="Prot-tyrosine_phosphatase-like"/>
</dbReference>
<dbReference type="Gene3D" id="3.30.60.20">
    <property type="match status" value="1"/>
</dbReference>
<dbReference type="PANTHER" id="PTHR45734:SF10">
    <property type="entry name" value="BLISTERY, ISOFORM A"/>
    <property type="match status" value="1"/>
</dbReference>
<proteinExistence type="inferred from homology"/>
<dbReference type="SUPFAM" id="SSF55550">
    <property type="entry name" value="SH2 domain"/>
    <property type="match status" value="1"/>
</dbReference>
<dbReference type="CDD" id="cd14508">
    <property type="entry name" value="PTP_tensin"/>
    <property type="match status" value="1"/>
</dbReference>
<keyword evidence="9 10" id="KW-0727">SH2 domain</keyword>
<dbReference type="CDD" id="cd20826">
    <property type="entry name" value="C1_TNS2-like"/>
    <property type="match status" value="1"/>
</dbReference>
<dbReference type="InterPro" id="IPR002219">
    <property type="entry name" value="PKC_DAG/PE"/>
</dbReference>
<dbReference type="InterPro" id="IPR003595">
    <property type="entry name" value="Tyr_Pase_cat"/>
</dbReference>
<feature type="region of interest" description="Disordered" evidence="12">
    <location>
        <begin position="1083"/>
        <end position="1104"/>
    </location>
</feature>
<keyword evidence="17" id="KW-1185">Reference proteome</keyword>
<dbReference type="SMART" id="SM00252">
    <property type="entry name" value="SH2"/>
    <property type="match status" value="1"/>
</dbReference>
<reference evidence="18 19" key="1">
    <citation type="submission" date="2023-09" db="UniProtKB">
        <authorList>
            <consortium name="RefSeq"/>
        </authorList>
    </citation>
    <scope>IDENTIFICATION</scope>
    <source>
        <tissue evidence="18 19">Gonads</tissue>
    </source>
</reference>
<feature type="domain" description="C2 tensin-type" evidence="16">
    <location>
        <begin position="321"/>
        <end position="446"/>
    </location>
</feature>
<dbReference type="InterPro" id="IPR016130">
    <property type="entry name" value="Tyr_Pase_AS"/>
</dbReference>
<dbReference type="Pfam" id="PF00017">
    <property type="entry name" value="SH2"/>
    <property type="match status" value="1"/>
</dbReference>
<feature type="region of interest" description="Disordered" evidence="12">
    <location>
        <begin position="621"/>
        <end position="666"/>
    </location>
</feature>